<gene>
    <name evidence="7" type="ORF">AAL_02161</name>
</gene>
<dbReference type="SUPFAM" id="SSF51905">
    <property type="entry name" value="FAD/NAD(P)-binding domain"/>
    <property type="match status" value="1"/>
</dbReference>
<feature type="region of interest" description="Disordered" evidence="5">
    <location>
        <begin position="494"/>
        <end position="521"/>
    </location>
</feature>
<evidence type="ECO:0000256" key="1">
    <source>
        <dbReference type="ARBA" id="ARBA00009183"/>
    </source>
</evidence>
<evidence type="ECO:0000256" key="3">
    <source>
        <dbReference type="ARBA" id="ARBA00022827"/>
    </source>
</evidence>
<keyword evidence="7" id="KW-0503">Monooxygenase</keyword>
<sequence length="840" mass="90949">MAKSVCIVGAGPAGLVAAKTFLHNAPQQGGAGGFTVSVFDGQSHIGGLWPTSKTDTSRQIHPLMVANQSRHTVQFSDLAWDDGAPQLPRAWQVGRYLERYTSRYLSSHPAFRLHLGTRVVDAQPDGGGHGQGDGGGWTVRVRSEGGQERTQHFTHLVVASGYFGEPIVPRGIHTTPASAPVPVLHSSQYRDLEGLLGGRASARGTILVVGGQMSGVEISATIATHLSSATHAPDPFSVPDIEHCSVHHLVQGPMWVLPLYTSPEPKAAAAPFLPLDFPAYNRSNRPVSPLVNTSGHIDETAAQTLHGIFEASLGSDQSPFSPLLRIAGNVRSEPPYLAASDWYCDLVRSGLIRLTNGKFASLDSSDGNTVSNSDNNSNNSNGNGNDGGTRNTTTAARAILADGSAIDDIVAVILATGFDPSPCLSYLPPSVLAKLHHSPAHSKQPLALAFHGTHHPQVPNLAFVGFYRSPYWGVMQMQARFLAEYWSSSSSSASPSSSPSASALQQKLQQDTSIQRTLDLRDDPRVAQFPMGDYAFLMQEFAEALSIPIAPAASPSPPATLGNTNNTNDSDDDDNNNNTNNTDTLTTTSSSSSIPRLSHNGLPLDMLTPARYPSPSDDAFAQAQALHSRRDTARVITDGLTTPRFVPRAVFRSLLGTWKLERDLESRLPSHPSGHFSGTARFLLRAETSDGLQCAQRPADDADAKPKHQDADDDDDDDAAGMEYLYVEDGEFTTDQGFGFRATRRYVWRYDEKTETLSVWFAKPDDPKRADYLFHEIEFLPSGSGSGNGWAAKAGHLCIDDFYNVAYEFAFDAVNLRDWRIQYTVSGPKKDYTIRGHYNR</sequence>
<feature type="compositionally biased region" description="Basic and acidic residues" evidence="5">
    <location>
        <begin position="698"/>
        <end position="710"/>
    </location>
</feature>
<comment type="similarity">
    <text evidence="1">Belongs to the FMO family.</text>
</comment>
<dbReference type="PRINTS" id="PR00368">
    <property type="entry name" value="FADPNR"/>
</dbReference>
<feature type="region of interest" description="Disordered" evidence="5">
    <location>
        <begin position="363"/>
        <end position="390"/>
    </location>
</feature>
<feature type="region of interest" description="Disordered" evidence="5">
    <location>
        <begin position="693"/>
        <end position="718"/>
    </location>
</feature>
<evidence type="ECO:0000256" key="5">
    <source>
        <dbReference type="SAM" id="MobiDB-lite"/>
    </source>
</evidence>
<dbReference type="EMBL" id="AZGY01000003">
    <property type="protein sequence ID" value="KZZ99589.1"/>
    <property type="molecule type" value="Genomic_DNA"/>
</dbReference>
<dbReference type="STRING" id="1081109.A0A168F8D9"/>
<evidence type="ECO:0000313" key="7">
    <source>
        <dbReference type="EMBL" id="KZZ99589.1"/>
    </source>
</evidence>
<accession>A0A168F8D9</accession>
<feature type="region of interest" description="Disordered" evidence="5">
    <location>
        <begin position="553"/>
        <end position="615"/>
    </location>
</feature>
<feature type="domain" description="DUF6314" evidence="6">
    <location>
        <begin position="654"/>
        <end position="840"/>
    </location>
</feature>
<evidence type="ECO:0000313" key="8">
    <source>
        <dbReference type="Proteomes" id="UP000078544"/>
    </source>
</evidence>
<dbReference type="GO" id="GO:0050660">
    <property type="term" value="F:flavin adenine dinucleotide binding"/>
    <property type="evidence" value="ECO:0007669"/>
    <property type="project" value="InterPro"/>
</dbReference>
<feature type="compositionally biased region" description="Low complexity" evidence="5">
    <location>
        <begin position="494"/>
        <end position="503"/>
    </location>
</feature>
<evidence type="ECO:0000256" key="4">
    <source>
        <dbReference type="ARBA" id="ARBA00023002"/>
    </source>
</evidence>
<feature type="compositionally biased region" description="Low complexity" evidence="5">
    <location>
        <begin position="576"/>
        <end position="593"/>
    </location>
</feature>
<comment type="caution">
    <text evidence="7">The sequence shown here is derived from an EMBL/GenBank/DDBJ whole genome shotgun (WGS) entry which is preliminary data.</text>
</comment>
<dbReference type="Pfam" id="PF00743">
    <property type="entry name" value="FMO-like"/>
    <property type="match status" value="1"/>
</dbReference>
<keyword evidence="2" id="KW-0285">Flavoprotein</keyword>
<dbReference type="InterPro" id="IPR036188">
    <property type="entry name" value="FAD/NAD-bd_sf"/>
</dbReference>
<dbReference type="InterPro" id="IPR050346">
    <property type="entry name" value="FMO-like"/>
</dbReference>
<dbReference type="PANTHER" id="PTHR23023">
    <property type="entry name" value="DIMETHYLANILINE MONOOXYGENASE"/>
    <property type="match status" value="1"/>
</dbReference>
<dbReference type="Gene3D" id="3.50.50.60">
    <property type="entry name" value="FAD/NAD(P)-binding domain"/>
    <property type="match status" value="1"/>
</dbReference>
<dbReference type="InterPro" id="IPR020946">
    <property type="entry name" value="Flavin_mOase-like"/>
</dbReference>
<dbReference type="GO" id="GO:0050661">
    <property type="term" value="F:NADP binding"/>
    <property type="evidence" value="ECO:0007669"/>
    <property type="project" value="InterPro"/>
</dbReference>
<keyword evidence="8" id="KW-1185">Reference proteome</keyword>
<evidence type="ECO:0000259" key="6">
    <source>
        <dbReference type="Pfam" id="PF19834"/>
    </source>
</evidence>
<dbReference type="OrthoDB" id="66881at2759"/>
<organism evidence="7 8">
    <name type="scientific">Moelleriella libera RCEF 2490</name>
    <dbReference type="NCBI Taxonomy" id="1081109"/>
    <lineage>
        <taxon>Eukaryota</taxon>
        <taxon>Fungi</taxon>
        <taxon>Dikarya</taxon>
        <taxon>Ascomycota</taxon>
        <taxon>Pezizomycotina</taxon>
        <taxon>Sordariomycetes</taxon>
        <taxon>Hypocreomycetidae</taxon>
        <taxon>Hypocreales</taxon>
        <taxon>Clavicipitaceae</taxon>
        <taxon>Moelleriella</taxon>
    </lineage>
</organism>
<feature type="compositionally biased region" description="Polar residues" evidence="5">
    <location>
        <begin position="504"/>
        <end position="516"/>
    </location>
</feature>
<dbReference type="Pfam" id="PF19834">
    <property type="entry name" value="DUF6314"/>
    <property type="match status" value="1"/>
</dbReference>
<name>A0A168F8D9_9HYPO</name>
<keyword evidence="4" id="KW-0560">Oxidoreductase</keyword>
<dbReference type="Proteomes" id="UP000078544">
    <property type="component" value="Unassembled WGS sequence"/>
</dbReference>
<evidence type="ECO:0000256" key="2">
    <source>
        <dbReference type="ARBA" id="ARBA00022630"/>
    </source>
</evidence>
<dbReference type="InterPro" id="IPR045632">
    <property type="entry name" value="DUF6314"/>
</dbReference>
<dbReference type="AlphaFoldDB" id="A0A168F8D9"/>
<proteinExistence type="inferred from homology"/>
<protein>
    <submittedName>
        <fullName evidence="7">Flavin monooxygenase-like protein</fullName>
    </submittedName>
</protein>
<reference evidence="7 8" key="1">
    <citation type="journal article" date="2016" name="Genome Biol. Evol.">
        <title>Divergent and convergent evolution of fungal pathogenicity.</title>
        <authorList>
            <person name="Shang Y."/>
            <person name="Xiao G."/>
            <person name="Zheng P."/>
            <person name="Cen K."/>
            <person name="Zhan S."/>
            <person name="Wang C."/>
        </authorList>
    </citation>
    <scope>NUCLEOTIDE SEQUENCE [LARGE SCALE GENOMIC DNA]</scope>
    <source>
        <strain evidence="7 8">RCEF 2490</strain>
    </source>
</reference>
<dbReference type="GO" id="GO:0004499">
    <property type="term" value="F:N,N-dimethylaniline monooxygenase activity"/>
    <property type="evidence" value="ECO:0007669"/>
    <property type="project" value="InterPro"/>
</dbReference>
<keyword evidence="3" id="KW-0274">FAD</keyword>